<protein>
    <recommendedName>
        <fullName evidence="3">3D domain-containing protein</fullName>
    </recommendedName>
</protein>
<organism evidence="1 2">
    <name type="scientific">Conidiobolus coronatus (strain ATCC 28846 / CBS 209.66 / NRRL 28638)</name>
    <name type="common">Delacroixia coronata</name>
    <dbReference type="NCBI Taxonomy" id="796925"/>
    <lineage>
        <taxon>Eukaryota</taxon>
        <taxon>Fungi</taxon>
        <taxon>Fungi incertae sedis</taxon>
        <taxon>Zoopagomycota</taxon>
        <taxon>Entomophthoromycotina</taxon>
        <taxon>Entomophthoromycetes</taxon>
        <taxon>Entomophthorales</taxon>
        <taxon>Ancylistaceae</taxon>
        <taxon>Conidiobolus</taxon>
    </lineage>
</organism>
<reference evidence="1 2" key="1">
    <citation type="journal article" date="2015" name="Genome Biol. Evol.">
        <title>Phylogenomic analyses indicate that early fungi evolved digesting cell walls of algal ancestors of land plants.</title>
        <authorList>
            <person name="Chang Y."/>
            <person name="Wang S."/>
            <person name="Sekimoto S."/>
            <person name="Aerts A.L."/>
            <person name="Choi C."/>
            <person name="Clum A."/>
            <person name="LaButti K.M."/>
            <person name="Lindquist E.A."/>
            <person name="Yee Ngan C."/>
            <person name="Ohm R.A."/>
            <person name="Salamov A.A."/>
            <person name="Grigoriev I.V."/>
            <person name="Spatafora J.W."/>
            <person name="Berbee M.L."/>
        </authorList>
    </citation>
    <scope>NUCLEOTIDE SEQUENCE [LARGE SCALE GENOMIC DNA]</scope>
    <source>
        <strain evidence="1 2">NRRL 28638</strain>
    </source>
</reference>
<sequence length="237" mass="26665">MDESDNNNLELIHDSLEALTNRLNLRNQNLNDEIEPITTNHNNSTTTNPITLDIPSSETKLTYYWQVRESDFAPKSKGNNTDIYSCSGLLSNNQYINCANDNCTCFKLTNSALGNHQNPLNFMSSVASRSLNYGQKLVIKEFVNFTLSNGQLHNGCFIVDDTGYGLSQNHLDLYVVNKEAYQWIDGKLNLTSVHIDLDSNCEIKSYVVSSSPQGFNLNRSTLSALLIIWILKLVFIL</sequence>
<dbReference type="AlphaFoldDB" id="A0A137PAS6"/>
<proteinExistence type="predicted"/>
<evidence type="ECO:0008006" key="3">
    <source>
        <dbReference type="Google" id="ProtNLM"/>
    </source>
</evidence>
<accession>A0A137PAS6</accession>
<name>A0A137PAS6_CONC2</name>
<keyword evidence="2" id="KW-1185">Reference proteome</keyword>
<evidence type="ECO:0000313" key="2">
    <source>
        <dbReference type="Proteomes" id="UP000070444"/>
    </source>
</evidence>
<gene>
    <name evidence="1" type="ORF">CONCODRAFT_5146</name>
</gene>
<dbReference type="OrthoDB" id="5985073at2759"/>
<dbReference type="EMBL" id="KQ964460">
    <property type="protein sequence ID" value="KXN72113.1"/>
    <property type="molecule type" value="Genomic_DNA"/>
</dbReference>
<dbReference type="Proteomes" id="UP000070444">
    <property type="component" value="Unassembled WGS sequence"/>
</dbReference>
<evidence type="ECO:0000313" key="1">
    <source>
        <dbReference type="EMBL" id="KXN72113.1"/>
    </source>
</evidence>